<dbReference type="HOGENOM" id="CLU_080473_0_0_1"/>
<name>A0A0C9TL09_SPHS4</name>
<dbReference type="OrthoDB" id="3219836at2759"/>
<sequence length="210" mass="23448">MPSTTLAYESSRTVLKHVNLMTDTFIANASAQELRAVIRSLLSTMPAAHGTFSCIARSHLKQSAPCRTLPPPASLFTLRGATFLPTQQFMEMLSHARMLFGVGLGVESLTTLTYLIRATYPLRWSSSDNDPLLPHLAVLDSDVAQAVQSCKEELVSGYLKSEEEIAVAKRSLEDIYNALEESRTRVASWDGEFCFDRAYFAVEYLRRTFK</sequence>
<protein>
    <submittedName>
        <fullName evidence="1">Uncharacterized protein</fullName>
    </submittedName>
</protein>
<dbReference type="Proteomes" id="UP000054279">
    <property type="component" value="Unassembled WGS sequence"/>
</dbReference>
<proteinExistence type="predicted"/>
<organism evidence="1 2">
    <name type="scientific">Sphaerobolus stellatus (strain SS14)</name>
    <dbReference type="NCBI Taxonomy" id="990650"/>
    <lineage>
        <taxon>Eukaryota</taxon>
        <taxon>Fungi</taxon>
        <taxon>Dikarya</taxon>
        <taxon>Basidiomycota</taxon>
        <taxon>Agaricomycotina</taxon>
        <taxon>Agaricomycetes</taxon>
        <taxon>Phallomycetidae</taxon>
        <taxon>Geastrales</taxon>
        <taxon>Sphaerobolaceae</taxon>
        <taxon>Sphaerobolus</taxon>
    </lineage>
</organism>
<reference evidence="1 2" key="1">
    <citation type="submission" date="2014-06" db="EMBL/GenBank/DDBJ databases">
        <title>Evolutionary Origins and Diversification of the Mycorrhizal Mutualists.</title>
        <authorList>
            <consortium name="DOE Joint Genome Institute"/>
            <consortium name="Mycorrhizal Genomics Consortium"/>
            <person name="Kohler A."/>
            <person name="Kuo A."/>
            <person name="Nagy L.G."/>
            <person name="Floudas D."/>
            <person name="Copeland A."/>
            <person name="Barry K.W."/>
            <person name="Cichocki N."/>
            <person name="Veneault-Fourrey C."/>
            <person name="LaButti K."/>
            <person name="Lindquist E.A."/>
            <person name="Lipzen A."/>
            <person name="Lundell T."/>
            <person name="Morin E."/>
            <person name="Murat C."/>
            <person name="Riley R."/>
            <person name="Ohm R."/>
            <person name="Sun H."/>
            <person name="Tunlid A."/>
            <person name="Henrissat B."/>
            <person name="Grigoriev I.V."/>
            <person name="Hibbett D.S."/>
            <person name="Martin F."/>
        </authorList>
    </citation>
    <scope>NUCLEOTIDE SEQUENCE [LARGE SCALE GENOMIC DNA]</scope>
    <source>
        <strain evidence="1 2">SS14</strain>
    </source>
</reference>
<dbReference type="AlphaFoldDB" id="A0A0C9TL09"/>
<dbReference type="EMBL" id="KN837261">
    <property type="protein sequence ID" value="KIJ30478.1"/>
    <property type="molecule type" value="Genomic_DNA"/>
</dbReference>
<evidence type="ECO:0000313" key="2">
    <source>
        <dbReference type="Proteomes" id="UP000054279"/>
    </source>
</evidence>
<keyword evidence="2" id="KW-1185">Reference proteome</keyword>
<accession>A0A0C9TL09</accession>
<evidence type="ECO:0000313" key="1">
    <source>
        <dbReference type="EMBL" id="KIJ30478.1"/>
    </source>
</evidence>
<gene>
    <name evidence="1" type="ORF">M422DRAFT_268024</name>
</gene>